<dbReference type="RefSeq" id="WP_205156723.1">
    <property type="nucleotide sequence ID" value="NZ_JAFEUM010000001.1"/>
</dbReference>
<accession>A0ABS2HFF0</accession>
<sequence>MNERLWGKLTINQMLFVSHLLLISVVIAGMSYSRYHSELDVRISQQVSSAKSSYTSLMTLLSGSVAGRNYANLMMPTTRSTIFGIENLLFMQVAGVSDYQQEAVSVRYLPGQDMVWRTDIEPQELSDLEATLSTLLEQKLMTAEDNEVRHKKLDYLINKSITDIDSLSQSIELAQSVSLAWPRPNLFTNGYALDTTQSVLHIALELTNKNGGEIWAVVDASGLIAMRQSLLMDLLIEACVAIVISILLISAITVWIVSPLKSLAKSMRQDIHQIDPAQLNMSKRNDEIGELTRAYSSLIVKIHNQLRVLQKLSDTDSLTGLASRHKYNRVAHEFILRGHQDGEFVSISLCDIDQFKSYNDTYGHIDGDNALCVVASIIEEGIGEYGEVFRFGGEEFVILAKAGSKAVLTQRLNAINQEIENAQITHSGNAPFGVVTLSIGSVLIEPSLPLTASTHFDEVMEVSIAQADRQLYQVKSEGRNQVKIEPLQHSMFSRH</sequence>
<dbReference type="InterPro" id="IPR043128">
    <property type="entry name" value="Rev_trsase/Diguanyl_cyclase"/>
</dbReference>
<keyword evidence="3" id="KW-0812">Transmembrane</keyword>
<evidence type="ECO:0000256" key="3">
    <source>
        <dbReference type="SAM" id="Phobius"/>
    </source>
</evidence>
<dbReference type="CDD" id="cd01949">
    <property type="entry name" value="GGDEF"/>
    <property type="match status" value="1"/>
</dbReference>
<dbReference type="EC" id="2.7.7.65" evidence="1"/>
<dbReference type="PANTHER" id="PTHR45138">
    <property type="entry name" value="REGULATORY COMPONENTS OF SENSORY TRANSDUCTION SYSTEM"/>
    <property type="match status" value="1"/>
</dbReference>
<dbReference type="Pfam" id="PF00990">
    <property type="entry name" value="GGDEF"/>
    <property type="match status" value="1"/>
</dbReference>
<dbReference type="SUPFAM" id="SSF55073">
    <property type="entry name" value="Nucleotide cyclase"/>
    <property type="match status" value="1"/>
</dbReference>
<evidence type="ECO:0000313" key="5">
    <source>
        <dbReference type="EMBL" id="MBM7035092.1"/>
    </source>
</evidence>
<dbReference type="InterPro" id="IPR000160">
    <property type="entry name" value="GGDEF_dom"/>
</dbReference>
<organism evidence="5 6">
    <name type="scientific">Vibrio ulleungensis</name>
    <dbReference type="NCBI Taxonomy" id="2807619"/>
    <lineage>
        <taxon>Bacteria</taxon>
        <taxon>Pseudomonadati</taxon>
        <taxon>Pseudomonadota</taxon>
        <taxon>Gammaproteobacteria</taxon>
        <taxon>Vibrionales</taxon>
        <taxon>Vibrionaceae</taxon>
        <taxon>Vibrio</taxon>
    </lineage>
</organism>
<evidence type="ECO:0000259" key="4">
    <source>
        <dbReference type="PROSITE" id="PS50887"/>
    </source>
</evidence>
<evidence type="ECO:0000256" key="2">
    <source>
        <dbReference type="ARBA" id="ARBA00034247"/>
    </source>
</evidence>
<dbReference type="Gene3D" id="3.30.70.270">
    <property type="match status" value="1"/>
</dbReference>
<dbReference type="Proteomes" id="UP000809621">
    <property type="component" value="Unassembled WGS sequence"/>
</dbReference>
<evidence type="ECO:0000313" key="6">
    <source>
        <dbReference type="Proteomes" id="UP000809621"/>
    </source>
</evidence>
<dbReference type="PROSITE" id="PS50887">
    <property type="entry name" value="GGDEF"/>
    <property type="match status" value="1"/>
</dbReference>
<dbReference type="Gene3D" id="6.10.340.10">
    <property type="match status" value="1"/>
</dbReference>
<comment type="catalytic activity">
    <reaction evidence="2">
        <text>2 GTP = 3',3'-c-di-GMP + 2 diphosphate</text>
        <dbReference type="Rhea" id="RHEA:24898"/>
        <dbReference type="ChEBI" id="CHEBI:33019"/>
        <dbReference type="ChEBI" id="CHEBI:37565"/>
        <dbReference type="ChEBI" id="CHEBI:58805"/>
        <dbReference type="EC" id="2.7.7.65"/>
    </reaction>
</comment>
<feature type="domain" description="GGDEF" evidence="4">
    <location>
        <begin position="343"/>
        <end position="487"/>
    </location>
</feature>
<name>A0ABS2HFF0_9VIBR</name>
<evidence type="ECO:0000256" key="1">
    <source>
        <dbReference type="ARBA" id="ARBA00012528"/>
    </source>
</evidence>
<comment type="caution">
    <text evidence="5">The sequence shown here is derived from an EMBL/GenBank/DDBJ whole genome shotgun (WGS) entry which is preliminary data.</text>
</comment>
<feature type="transmembrane region" description="Helical" evidence="3">
    <location>
        <begin position="234"/>
        <end position="257"/>
    </location>
</feature>
<keyword evidence="3" id="KW-0472">Membrane</keyword>
<dbReference type="PANTHER" id="PTHR45138:SF9">
    <property type="entry name" value="DIGUANYLATE CYCLASE DGCM-RELATED"/>
    <property type="match status" value="1"/>
</dbReference>
<protein>
    <recommendedName>
        <fullName evidence="1">diguanylate cyclase</fullName>
        <ecNumber evidence="1">2.7.7.65</ecNumber>
    </recommendedName>
</protein>
<dbReference type="EMBL" id="JAFEUM010000001">
    <property type="protein sequence ID" value="MBM7035092.1"/>
    <property type="molecule type" value="Genomic_DNA"/>
</dbReference>
<feature type="transmembrane region" description="Helical" evidence="3">
    <location>
        <begin position="12"/>
        <end position="32"/>
    </location>
</feature>
<keyword evidence="6" id="KW-1185">Reference proteome</keyword>
<keyword evidence="3" id="KW-1133">Transmembrane helix</keyword>
<dbReference type="SMART" id="SM00267">
    <property type="entry name" value="GGDEF"/>
    <property type="match status" value="1"/>
</dbReference>
<dbReference type="InterPro" id="IPR050469">
    <property type="entry name" value="Diguanylate_Cyclase"/>
</dbReference>
<dbReference type="InterPro" id="IPR029787">
    <property type="entry name" value="Nucleotide_cyclase"/>
</dbReference>
<gene>
    <name evidence="5" type="ORF">JQC93_01630</name>
</gene>
<dbReference type="NCBIfam" id="TIGR00254">
    <property type="entry name" value="GGDEF"/>
    <property type="match status" value="1"/>
</dbReference>
<proteinExistence type="predicted"/>
<reference evidence="5 6" key="1">
    <citation type="submission" date="2021-02" db="EMBL/GenBank/DDBJ databases">
        <authorList>
            <person name="Park J.-S."/>
        </authorList>
    </citation>
    <scope>NUCLEOTIDE SEQUENCE [LARGE SCALE GENOMIC DNA]</scope>
    <source>
        <strain evidence="5 6">188UL20-2</strain>
    </source>
</reference>